<accession>A0A3S5ARZ1</accession>
<protein>
    <submittedName>
        <fullName evidence="2">Uncharacterized protein</fullName>
    </submittedName>
</protein>
<dbReference type="Proteomes" id="UP000784294">
    <property type="component" value="Unassembled WGS sequence"/>
</dbReference>
<dbReference type="EMBL" id="CAAALY010285261">
    <property type="protein sequence ID" value="VEL43796.1"/>
    <property type="molecule type" value="Genomic_DNA"/>
</dbReference>
<comment type="caution">
    <text evidence="2">The sequence shown here is derived from an EMBL/GenBank/DDBJ whole genome shotgun (WGS) entry which is preliminary data.</text>
</comment>
<feature type="region of interest" description="Disordered" evidence="1">
    <location>
        <begin position="203"/>
        <end position="260"/>
    </location>
</feature>
<feature type="region of interest" description="Disordered" evidence="1">
    <location>
        <begin position="119"/>
        <end position="143"/>
    </location>
</feature>
<name>A0A3S5ARZ1_9PLAT</name>
<dbReference type="AlphaFoldDB" id="A0A3S5ARZ1"/>
<evidence type="ECO:0000313" key="3">
    <source>
        <dbReference type="Proteomes" id="UP000784294"/>
    </source>
</evidence>
<gene>
    <name evidence="2" type="ORF">PXEA_LOCUS37236</name>
</gene>
<keyword evidence="3" id="KW-1185">Reference proteome</keyword>
<evidence type="ECO:0000256" key="1">
    <source>
        <dbReference type="SAM" id="MobiDB-lite"/>
    </source>
</evidence>
<sequence length="288" mass="32161">MPHTTWYLGLLHPSSIVGPMTDRIYFVLPSRFVGSSSFASNVRLCRPPRTDEHFDGLTPIRATLTATHPHPLAWVGSPKSIDASIYHAPLCSYSCHSPRPHTNSLAHTITLLCTDRQTEKQRGNLRRGARQPDEWGGAGQKDAPKDAKRQFCFLFFLHFSSNSTWRIMPFRPAGQPRSRPAGRSFGQQVGVSVRRSLRCAHALEQAEKGRRTDTERQAERRTGQKTDRTKEVKRECEKKRKSERLGSGVVSARGENPHARHTIPAGTVAVSHFHSVCPSVRLSVCPTG</sequence>
<feature type="compositionally biased region" description="Basic and acidic residues" evidence="1">
    <location>
        <begin position="204"/>
        <end position="244"/>
    </location>
</feature>
<reference evidence="2" key="1">
    <citation type="submission" date="2018-11" db="EMBL/GenBank/DDBJ databases">
        <authorList>
            <consortium name="Pathogen Informatics"/>
        </authorList>
    </citation>
    <scope>NUCLEOTIDE SEQUENCE</scope>
</reference>
<evidence type="ECO:0000313" key="2">
    <source>
        <dbReference type="EMBL" id="VEL43796.1"/>
    </source>
</evidence>
<organism evidence="2 3">
    <name type="scientific">Protopolystoma xenopodis</name>
    <dbReference type="NCBI Taxonomy" id="117903"/>
    <lineage>
        <taxon>Eukaryota</taxon>
        <taxon>Metazoa</taxon>
        <taxon>Spiralia</taxon>
        <taxon>Lophotrochozoa</taxon>
        <taxon>Platyhelminthes</taxon>
        <taxon>Monogenea</taxon>
        <taxon>Polyopisthocotylea</taxon>
        <taxon>Polystomatidea</taxon>
        <taxon>Polystomatidae</taxon>
        <taxon>Protopolystoma</taxon>
    </lineage>
</organism>
<proteinExistence type="predicted"/>